<dbReference type="PANTHER" id="PTHR10378">
    <property type="entry name" value="LIM DOMAIN-BINDING PROTEIN"/>
    <property type="match status" value="1"/>
</dbReference>
<dbReference type="InterPro" id="IPR029005">
    <property type="entry name" value="LIM-bd/SEUSS"/>
</dbReference>
<evidence type="ECO:0000256" key="1">
    <source>
        <dbReference type="ARBA" id="ARBA00006928"/>
    </source>
</evidence>
<dbReference type="Pfam" id="PF17916">
    <property type="entry name" value="LID"/>
    <property type="match status" value="1"/>
</dbReference>
<dbReference type="EMBL" id="JXXN02000086">
    <property type="protein sequence ID" value="THD28727.1"/>
    <property type="molecule type" value="Genomic_DNA"/>
</dbReference>
<evidence type="ECO:0000313" key="5">
    <source>
        <dbReference type="EMBL" id="THD28727.1"/>
    </source>
</evidence>
<evidence type="ECO:0000256" key="2">
    <source>
        <dbReference type="PROSITE-ProRule" id="PRU01302"/>
    </source>
</evidence>
<sequence>MTNATLNFFRLCVILEPMQELMSRQKAYSLTPRDCLKTTLFQKWQRMMPQESTRQPSKRRKRKGSAAAAEGGSNNSGGSNTGRASKRKQSPVPLPSHHMAQPGDVMIVGEPTLMGGDFGDEDERLITRLENTQYDSTAVSSPHMHPNFPCPSDGPPGLISSPIGTSGPVNSASGPHPLSSMHFRGPASGCPTSHPGMMSSDGVFSNSLPPMPHPSSVPVSMMPGQPNSIQSSAPGRPMMHNTAMMSGQPYAGPMTNKASMSGGNTPSSRELYQTPISSSASDSIHQPVRSNSASSVFDGGNGLCGFTSCPSPNMLPSRNTARFTPPIMPNGLGMGPGSVTSQPNFIMPPDMLVGCPNSIAPTSMSGGPMSSPLPASYTPDAMDSSTAMHGQMSQVATSIGVKATGSPLVFGCMGANGNQVMPESLRFRLCTASLSSMMMGSGNEALSAIPINDSDDLKPPAGLVHHTRSNSESV</sequence>
<comment type="similarity">
    <text evidence="1 2">Belongs to the LDB family.</text>
</comment>
<proteinExistence type="inferred from homology"/>
<name>A0A4E0S094_FASHE</name>
<evidence type="ECO:0000313" key="6">
    <source>
        <dbReference type="Proteomes" id="UP000230066"/>
    </source>
</evidence>
<accession>A0A4E0S094</accession>
<dbReference type="AlphaFoldDB" id="A0A4E0S094"/>
<feature type="region of interest" description="Disordered" evidence="3">
    <location>
        <begin position="46"/>
        <end position="102"/>
    </location>
</feature>
<protein>
    <submittedName>
        <fullName evidence="5">LIM domain-binding protein 2</fullName>
    </submittedName>
</protein>
<dbReference type="Proteomes" id="UP000230066">
    <property type="component" value="Unassembled WGS sequence"/>
</dbReference>
<gene>
    <name evidence="5" type="ORF">D915_000466</name>
</gene>
<evidence type="ECO:0000259" key="4">
    <source>
        <dbReference type="PROSITE" id="PS51957"/>
    </source>
</evidence>
<organism evidence="5 6">
    <name type="scientific">Fasciola hepatica</name>
    <name type="common">Liver fluke</name>
    <dbReference type="NCBI Taxonomy" id="6192"/>
    <lineage>
        <taxon>Eukaryota</taxon>
        <taxon>Metazoa</taxon>
        <taxon>Spiralia</taxon>
        <taxon>Lophotrochozoa</taxon>
        <taxon>Platyhelminthes</taxon>
        <taxon>Trematoda</taxon>
        <taxon>Digenea</taxon>
        <taxon>Plagiorchiida</taxon>
        <taxon>Echinostomata</taxon>
        <taxon>Echinostomatoidea</taxon>
        <taxon>Fasciolidae</taxon>
        <taxon>Fasciola</taxon>
    </lineage>
</organism>
<feature type="domain" description="LIM interaction" evidence="4">
    <location>
        <begin position="104"/>
        <end position="143"/>
    </location>
</feature>
<feature type="compositionally biased region" description="Low complexity" evidence="3">
    <location>
        <begin position="65"/>
        <end position="83"/>
    </location>
</feature>
<comment type="caution">
    <text evidence="5">The sequence shown here is derived from an EMBL/GenBank/DDBJ whole genome shotgun (WGS) entry which is preliminary data.</text>
</comment>
<dbReference type="Gene3D" id="2.10.110.10">
    <property type="entry name" value="Cysteine Rich Protein"/>
    <property type="match status" value="1"/>
</dbReference>
<keyword evidence="6" id="KW-1185">Reference proteome</keyword>
<feature type="region of interest" description="Disordered" evidence="3">
    <location>
        <begin position="451"/>
        <end position="474"/>
    </location>
</feature>
<reference evidence="5" key="1">
    <citation type="submission" date="2019-03" db="EMBL/GenBank/DDBJ databases">
        <title>Improved annotation for the trematode Fasciola hepatica.</title>
        <authorList>
            <person name="Choi Y.-J."/>
            <person name="Martin J."/>
            <person name="Mitreva M."/>
        </authorList>
    </citation>
    <scope>NUCLEOTIDE SEQUENCE [LARGE SCALE GENOMIC DNA]</scope>
</reference>
<evidence type="ECO:0000256" key="3">
    <source>
        <dbReference type="SAM" id="MobiDB-lite"/>
    </source>
</evidence>
<dbReference type="GO" id="GO:0030274">
    <property type="term" value="F:LIM domain binding"/>
    <property type="evidence" value="ECO:0007669"/>
    <property type="project" value="UniProtKB-UniRule"/>
</dbReference>
<dbReference type="InterPro" id="IPR041363">
    <property type="entry name" value="LID"/>
</dbReference>
<dbReference type="PROSITE" id="PS51957">
    <property type="entry name" value="LID"/>
    <property type="match status" value="1"/>
</dbReference>